<comment type="caution">
    <text evidence="2">The sequence shown here is derived from an EMBL/GenBank/DDBJ whole genome shotgun (WGS) entry which is preliminary data.</text>
</comment>
<accession>A0ABW1I7D7</accession>
<gene>
    <name evidence="2" type="ORF">ACFQH9_08350</name>
</gene>
<sequence length="121" mass="12752">MIGVLEIVAYVAAGAVALYGVVTTVRNRPPDRTHRLAVGAFEVILLVQAVIAAVRVFGGVQLPEQTTFLIYLLVSVCVMPIALQFATAEPTRWGGTVIAVGAIGTGVAVWRLHDLWVAGNG</sequence>
<feature type="transmembrane region" description="Helical" evidence="1">
    <location>
        <begin position="93"/>
        <end position="112"/>
    </location>
</feature>
<organism evidence="2 3">
    <name type="scientific">Pseudonocardia lutea</name>
    <dbReference type="NCBI Taxonomy" id="2172015"/>
    <lineage>
        <taxon>Bacteria</taxon>
        <taxon>Bacillati</taxon>
        <taxon>Actinomycetota</taxon>
        <taxon>Actinomycetes</taxon>
        <taxon>Pseudonocardiales</taxon>
        <taxon>Pseudonocardiaceae</taxon>
        <taxon>Pseudonocardia</taxon>
    </lineage>
</organism>
<reference evidence="3" key="1">
    <citation type="journal article" date="2019" name="Int. J. Syst. Evol. Microbiol.">
        <title>The Global Catalogue of Microorganisms (GCM) 10K type strain sequencing project: providing services to taxonomists for standard genome sequencing and annotation.</title>
        <authorList>
            <consortium name="The Broad Institute Genomics Platform"/>
            <consortium name="The Broad Institute Genome Sequencing Center for Infectious Disease"/>
            <person name="Wu L."/>
            <person name="Ma J."/>
        </authorList>
    </citation>
    <scope>NUCLEOTIDE SEQUENCE [LARGE SCALE GENOMIC DNA]</scope>
    <source>
        <strain evidence="3">CGMCC 4.7397</strain>
    </source>
</reference>
<keyword evidence="1" id="KW-0812">Transmembrane</keyword>
<evidence type="ECO:0000313" key="2">
    <source>
        <dbReference type="EMBL" id="MFC5948284.1"/>
    </source>
</evidence>
<keyword evidence="1" id="KW-0472">Membrane</keyword>
<dbReference type="EMBL" id="JBHSQK010000014">
    <property type="protein sequence ID" value="MFC5948284.1"/>
    <property type="molecule type" value="Genomic_DNA"/>
</dbReference>
<keyword evidence="3" id="KW-1185">Reference proteome</keyword>
<proteinExistence type="predicted"/>
<evidence type="ECO:0000256" key="1">
    <source>
        <dbReference type="SAM" id="Phobius"/>
    </source>
</evidence>
<feature type="transmembrane region" description="Helical" evidence="1">
    <location>
        <begin position="37"/>
        <end position="56"/>
    </location>
</feature>
<dbReference type="RefSeq" id="WP_379565343.1">
    <property type="nucleotide sequence ID" value="NZ_JBHSQK010000014.1"/>
</dbReference>
<feature type="transmembrane region" description="Helical" evidence="1">
    <location>
        <begin position="7"/>
        <end position="25"/>
    </location>
</feature>
<dbReference type="Proteomes" id="UP001596119">
    <property type="component" value="Unassembled WGS sequence"/>
</dbReference>
<evidence type="ECO:0008006" key="4">
    <source>
        <dbReference type="Google" id="ProtNLM"/>
    </source>
</evidence>
<feature type="transmembrane region" description="Helical" evidence="1">
    <location>
        <begin position="68"/>
        <end position="86"/>
    </location>
</feature>
<name>A0ABW1I7D7_9PSEU</name>
<evidence type="ECO:0000313" key="3">
    <source>
        <dbReference type="Proteomes" id="UP001596119"/>
    </source>
</evidence>
<keyword evidence="1" id="KW-1133">Transmembrane helix</keyword>
<protein>
    <recommendedName>
        <fullName evidence="4">Integral membrane protein</fullName>
    </recommendedName>
</protein>